<dbReference type="Proteomes" id="UP000000812">
    <property type="component" value="Chromosome"/>
</dbReference>
<proteinExistence type="predicted"/>
<dbReference type="AlphaFoldDB" id="Q9PDE4"/>
<accession>Q9PDE4</accession>
<protein>
    <submittedName>
        <fullName evidence="1">Uncharacterized protein</fullName>
    </submittedName>
</protein>
<dbReference type="HOGENOM" id="CLU_3124336_0_0_6"/>
<sequence length="50" mass="6109">MFKLVYIAHAWHLGFRKQPLIDEHVLNFLGWERHVVGLLLLLRVRFYSYL</sequence>
<evidence type="ECO:0000313" key="2">
    <source>
        <dbReference type="Proteomes" id="UP000000812"/>
    </source>
</evidence>
<name>Q9PDE4_XYLFA</name>
<organism evidence="1 2">
    <name type="scientific">Xylella fastidiosa (strain 9a5c)</name>
    <dbReference type="NCBI Taxonomy" id="160492"/>
    <lineage>
        <taxon>Bacteria</taxon>
        <taxon>Pseudomonadati</taxon>
        <taxon>Pseudomonadota</taxon>
        <taxon>Gammaproteobacteria</taxon>
        <taxon>Lysobacterales</taxon>
        <taxon>Lysobacteraceae</taxon>
        <taxon>Xylella</taxon>
    </lineage>
</organism>
<dbReference type="PIR" id="B82683">
    <property type="entry name" value="B82683"/>
</dbReference>
<reference evidence="1 2" key="1">
    <citation type="journal article" date="2000" name="Nature">
        <title>The genome sequence of the plant pathogen Xylella fastidiosa.</title>
        <authorList>
            <person name="Simpson A.J."/>
            <person name="Reinach F.C."/>
            <person name="Arruda P."/>
            <person name="Abreu F.A."/>
            <person name="Acencio M."/>
            <person name="Alvarenga R."/>
            <person name="Alves L.M."/>
            <person name="Araya J.E."/>
            <person name="Baia G.S."/>
            <person name="Baptista C.S."/>
            <person name="Barros M.H."/>
            <person name="Bonaccorsi E.D."/>
            <person name="Bordin S."/>
            <person name="Bove J.M."/>
            <person name="Briones M.R."/>
            <person name="Bueno M.R."/>
            <person name="Camargo A.A."/>
            <person name="Camargo L.E."/>
            <person name="Carraro D.M."/>
            <person name="Carrer H."/>
            <person name="Colauto N.B."/>
            <person name="Colombo C."/>
            <person name="Costa F.F."/>
            <person name="Costa M.C."/>
            <person name="Costa-Neto C.M."/>
            <person name="Coutinho L.L."/>
            <person name="Cristofani M."/>
            <person name="Dias-Neto E."/>
            <person name="Docena C."/>
            <person name="El-Dorry H."/>
            <person name="Facincani A.P."/>
            <person name="Ferreira A.J."/>
            <person name="Ferreira V.C."/>
            <person name="Ferro J.A."/>
            <person name="Fraga J.S."/>
            <person name="Franca S.C."/>
            <person name="Franco M.C."/>
            <person name="Frohme M."/>
            <person name="Furlan L.R."/>
            <person name="Garnier M."/>
            <person name="Goldman G.H."/>
            <person name="Goldman M.H."/>
            <person name="Gomes S.L."/>
            <person name="Gruber A."/>
            <person name="Ho P.L."/>
            <person name="Hoheisel J.D."/>
            <person name="Junqueira M.L."/>
            <person name="Kemper E.L."/>
            <person name="Kitajima J.P."/>
            <person name="Krieger J.E."/>
            <person name="Kuramae E.E."/>
            <person name="Laigret F."/>
            <person name="Lambais M.R."/>
            <person name="Leite L.C."/>
            <person name="Lemos E.G."/>
            <person name="Lemos M.V."/>
            <person name="Lopes S.A."/>
            <person name="Lopes C.R."/>
            <person name="Machado J.A."/>
            <person name="Machado M.A."/>
            <person name="Madeira A.M."/>
            <person name="Madeira H.M."/>
            <person name="Marino C.L."/>
            <person name="Marques M.V."/>
            <person name="Martins E.A."/>
            <person name="Martins E.M."/>
            <person name="Matsukuma A.Y."/>
            <person name="Menck C.F."/>
            <person name="Miracca E.C."/>
            <person name="Miyaki C.Y."/>
            <person name="Monteriro-Vitorello C.B."/>
            <person name="Moon D.H."/>
            <person name="Nagai M.A."/>
            <person name="Nascimento A.L."/>
            <person name="Netto L.E."/>
            <person name="Nhani A.Jr."/>
            <person name="Nobrega F.G."/>
            <person name="Nunes L.R."/>
            <person name="Oliveira M.A."/>
            <person name="de Oliveira M.C."/>
            <person name="de Oliveira R.C."/>
            <person name="Palmieri D.A."/>
            <person name="Paris A."/>
            <person name="Peixoto B.R."/>
            <person name="Pereira G.A."/>
            <person name="Pereira H.A.Jr."/>
            <person name="Pesquero J.B."/>
            <person name="Quaggio R.B."/>
            <person name="Roberto P.G."/>
            <person name="Rodrigues V."/>
            <person name="de M Rosa A.J."/>
            <person name="de Rosa V.E.Jr."/>
            <person name="de Sa R.G."/>
            <person name="Santelli R.V."/>
            <person name="Sawasaki H.E."/>
            <person name="da Silva A.C."/>
            <person name="da Silva A.M."/>
            <person name="da Silva F.R."/>
            <person name="da Silva W.A.Jr."/>
            <person name="da Silveira J.F."/>
            <person name="Silvestri M.L."/>
            <person name="Siqueira W.J."/>
            <person name="de Souza A.A."/>
            <person name="de Souza A.P."/>
            <person name="Terenzi M.F."/>
            <person name="Truffi D."/>
            <person name="Tsai S.M."/>
            <person name="Tsuhako M.H."/>
            <person name="Vallada H."/>
            <person name="Van Sluys M.A."/>
            <person name="Verjovski-Almeida S."/>
            <person name="Vettore A.L."/>
            <person name="Zago M.A."/>
            <person name="Zatz M."/>
            <person name="Meidanis J."/>
            <person name="Setubal J.C."/>
        </authorList>
    </citation>
    <scope>NUCLEOTIDE SEQUENCE [LARGE SCALE GENOMIC DNA]</scope>
    <source>
        <strain evidence="1 2">9a5c</strain>
    </source>
</reference>
<evidence type="ECO:0000313" key="1">
    <source>
        <dbReference type="EMBL" id="AAF84244.1"/>
    </source>
</evidence>
<gene>
    <name evidence="1" type="ordered locus">XF_1435</name>
</gene>
<dbReference type="EMBL" id="AE003849">
    <property type="protein sequence ID" value="AAF84244.1"/>
    <property type="molecule type" value="Genomic_DNA"/>
</dbReference>
<dbReference type="KEGG" id="xfa:XF_1435"/>